<keyword evidence="8" id="KW-1185">Reference proteome</keyword>
<evidence type="ECO:0000313" key="7">
    <source>
        <dbReference type="EMBL" id="KPN30408.1"/>
    </source>
</evidence>
<dbReference type="Pfam" id="PF00924">
    <property type="entry name" value="MS_channel_2nd"/>
    <property type="match status" value="1"/>
</dbReference>
<dbReference type="InterPro" id="IPR010920">
    <property type="entry name" value="LSM_dom_sf"/>
</dbReference>
<sequence length="268" mass="28750">MSGAPAIQFGVEIGGPLGVIPERVWLAFAVFALAALLAWVVVRINAGLLRRAGVPETIEGTAFERTVRGIGTSTVAIVSQLTGWFIILLGGIVALSIAEPTYAEQFWQRATGFFPRLFVAVLILIVGVIVGDKIELLLSERLRSVKLPQIGIIPTVAKYSVFYVAFVLALDQIGVATFALVVLLALYALALVVFTVVAGEQLLTSAAAGLYLFLNEPYGIGDRVRIGDQAGVVQEIDVFVTHIESDGEEYVVPNDRVFEGGIVILHDD</sequence>
<dbReference type="STRING" id="699431.SY89_01139"/>
<evidence type="ECO:0000256" key="3">
    <source>
        <dbReference type="ARBA" id="ARBA00022989"/>
    </source>
</evidence>
<comment type="subcellular location">
    <subcellularLocation>
        <location evidence="1">Membrane</location>
    </subcellularLocation>
</comment>
<evidence type="ECO:0000259" key="6">
    <source>
        <dbReference type="Pfam" id="PF00924"/>
    </source>
</evidence>
<protein>
    <submittedName>
        <fullName evidence="7">Mechanosensitive channel MscS</fullName>
    </submittedName>
</protein>
<feature type="transmembrane region" description="Helical" evidence="5">
    <location>
        <begin position="176"/>
        <end position="197"/>
    </location>
</feature>
<feature type="domain" description="Mechanosensitive ion channel MscS" evidence="6">
    <location>
        <begin position="203"/>
        <end position="259"/>
    </location>
</feature>
<comment type="caution">
    <text evidence="7">The sequence shown here is derived from an EMBL/GenBank/DDBJ whole genome shotgun (WGS) entry which is preliminary data.</text>
</comment>
<dbReference type="Gene3D" id="1.10.287.1260">
    <property type="match status" value="1"/>
</dbReference>
<reference evidence="8" key="1">
    <citation type="submission" date="2013-11" db="EMBL/GenBank/DDBJ databases">
        <authorList>
            <person name="Hoang H.T."/>
            <person name="Killian M.L."/>
            <person name="Madson D.M."/>
            <person name="Arruda P.H.E."/>
            <person name="Sun D."/>
            <person name="Schwartz K.J."/>
            <person name="Yoon K."/>
        </authorList>
    </citation>
    <scope>NUCLEOTIDE SEQUENCE [LARGE SCALE GENOMIC DNA]</scope>
    <source>
        <strain evidence="8">CDK2</strain>
    </source>
</reference>
<feature type="transmembrane region" description="Helical" evidence="5">
    <location>
        <begin position="150"/>
        <end position="170"/>
    </location>
</feature>
<dbReference type="InterPro" id="IPR006685">
    <property type="entry name" value="MscS_channel_2nd"/>
</dbReference>
<dbReference type="AlphaFoldDB" id="A0A0P7I137"/>
<dbReference type="GO" id="GO:0008381">
    <property type="term" value="F:mechanosensitive monoatomic ion channel activity"/>
    <property type="evidence" value="ECO:0007669"/>
    <property type="project" value="InterPro"/>
</dbReference>
<dbReference type="Gene3D" id="2.30.30.60">
    <property type="match status" value="1"/>
</dbReference>
<dbReference type="Pfam" id="PF05552">
    <property type="entry name" value="MS_channel_1st_1"/>
    <property type="match status" value="1"/>
</dbReference>
<dbReference type="Proteomes" id="UP000050535">
    <property type="component" value="Unassembled WGS sequence"/>
</dbReference>
<accession>A0A0P7I137</accession>
<feature type="transmembrane region" description="Helical" evidence="5">
    <location>
        <begin position="24"/>
        <end position="42"/>
    </location>
</feature>
<feature type="transmembrane region" description="Helical" evidence="5">
    <location>
        <begin position="117"/>
        <end position="138"/>
    </location>
</feature>
<evidence type="ECO:0000256" key="2">
    <source>
        <dbReference type="ARBA" id="ARBA00022692"/>
    </source>
</evidence>
<dbReference type="OrthoDB" id="313107at2157"/>
<dbReference type="RefSeq" id="WP_054583393.1">
    <property type="nucleotide sequence ID" value="NZ_LGUC01000001.1"/>
</dbReference>
<keyword evidence="4 5" id="KW-0472">Membrane</keyword>
<evidence type="ECO:0000256" key="4">
    <source>
        <dbReference type="ARBA" id="ARBA00023136"/>
    </source>
</evidence>
<evidence type="ECO:0000256" key="5">
    <source>
        <dbReference type="SAM" id="Phobius"/>
    </source>
</evidence>
<feature type="transmembrane region" description="Helical" evidence="5">
    <location>
        <begin position="75"/>
        <end position="97"/>
    </location>
</feature>
<dbReference type="PATRIC" id="fig|699431.3.peg.1168"/>
<dbReference type="SUPFAM" id="SSF50182">
    <property type="entry name" value="Sm-like ribonucleoproteins"/>
    <property type="match status" value="1"/>
</dbReference>
<gene>
    <name evidence="7" type="ORF">SY89_01139</name>
</gene>
<keyword evidence="2 5" id="KW-0812">Transmembrane</keyword>
<dbReference type="GO" id="GO:0016020">
    <property type="term" value="C:membrane"/>
    <property type="evidence" value="ECO:0007669"/>
    <property type="project" value="UniProtKB-SubCell"/>
</dbReference>
<evidence type="ECO:0000256" key="1">
    <source>
        <dbReference type="ARBA" id="ARBA00004370"/>
    </source>
</evidence>
<dbReference type="InterPro" id="IPR008910">
    <property type="entry name" value="MSC_TM_helix"/>
</dbReference>
<dbReference type="EMBL" id="LGUC01000001">
    <property type="protein sequence ID" value="KPN30408.1"/>
    <property type="molecule type" value="Genomic_DNA"/>
</dbReference>
<name>A0A0P7I137_9EURY</name>
<keyword evidence="3 5" id="KW-1133">Transmembrane helix</keyword>
<dbReference type="PANTHER" id="PTHR30221">
    <property type="entry name" value="SMALL-CONDUCTANCE MECHANOSENSITIVE CHANNEL"/>
    <property type="match status" value="1"/>
</dbReference>
<dbReference type="InterPro" id="IPR045275">
    <property type="entry name" value="MscS_archaea/bacteria_type"/>
</dbReference>
<organism evidence="7 8">
    <name type="scientific">Halolamina pelagica</name>
    <dbReference type="NCBI Taxonomy" id="699431"/>
    <lineage>
        <taxon>Archaea</taxon>
        <taxon>Methanobacteriati</taxon>
        <taxon>Methanobacteriota</taxon>
        <taxon>Stenosarchaea group</taxon>
        <taxon>Halobacteria</taxon>
        <taxon>Halobacteriales</taxon>
        <taxon>Haloferacaceae</taxon>
    </lineage>
</organism>
<proteinExistence type="predicted"/>
<evidence type="ECO:0000313" key="8">
    <source>
        <dbReference type="Proteomes" id="UP000050535"/>
    </source>
</evidence>
<dbReference type="PANTHER" id="PTHR30221:SF20">
    <property type="entry name" value="SMALL-CONDUCTANCE MECHANOSENSITIVE CHANNEL"/>
    <property type="match status" value="1"/>
</dbReference>
<dbReference type="InterPro" id="IPR023408">
    <property type="entry name" value="MscS_beta-dom_sf"/>
</dbReference>